<keyword evidence="4" id="KW-1185">Reference proteome</keyword>
<dbReference type="Pfam" id="PF13439">
    <property type="entry name" value="Glyco_transf_4"/>
    <property type="match status" value="1"/>
</dbReference>
<dbReference type="RefSeq" id="WP_008622334.1">
    <property type="nucleotide sequence ID" value="NZ_JH376624.1"/>
</dbReference>
<proteinExistence type="predicted"/>
<dbReference type="AlphaFoldDB" id="G5SV36"/>
<dbReference type="InterPro" id="IPR001296">
    <property type="entry name" value="Glyco_trans_1"/>
</dbReference>
<dbReference type="OrthoDB" id="9811239at2"/>
<name>G5SV36_9BACT</name>
<dbReference type="InterPro" id="IPR050194">
    <property type="entry name" value="Glycosyltransferase_grp1"/>
</dbReference>
<dbReference type="InterPro" id="IPR028098">
    <property type="entry name" value="Glyco_trans_4-like_N"/>
</dbReference>
<dbReference type="Gene3D" id="3.40.50.2000">
    <property type="entry name" value="Glycogen Phosphorylase B"/>
    <property type="match status" value="2"/>
</dbReference>
<keyword evidence="3" id="KW-0808">Transferase</keyword>
<dbReference type="eggNOG" id="COG0438">
    <property type="taxonomic scope" value="Bacteria"/>
</dbReference>
<dbReference type="STRING" id="762968.HMPREF9441_03251"/>
<dbReference type="GeneID" id="93558496"/>
<dbReference type="PANTHER" id="PTHR45947:SF3">
    <property type="entry name" value="SULFOQUINOVOSYL TRANSFERASE SQD2"/>
    <property type="match status" value="1"/>
</dbReference>
<reference evidence="3 4" key="1">
    <citation type="submission" date="2011-03" db="EMBL/GenBank/DDBJ databases">
        <authorList>
            <person name="Weinstock G."/>
            <person name="Sodergren E."/>
            <person name="Clifton S."/>
            <person name="Fulton L."/>
            <person name="Fulton B."/>
            <person name="Courtney L."/>
            <person name="Fronick C."/>
            <person name="Harrison M."/>
            <person name="Strong C."/>
            <person name="Farmer C."/>
            <person name="Delahaunty K."/>
            <person name="Markovic C."/>
            <person name="Hall O."/>
            <person name="Minx P."/>
            <person name="Tomlinson C."/>
            <person name="Mitreva M."/>
            <person name="Hou S."/>
            <person name="Chen J."/>
            <person name="Wollam A."/>
            <person name="Pepin K.H."/>
            <person name="Johnson M."/>
            <person name="Bhonagiri V."/>
            <person name="Zhang X."/>
            <person name="Suruliraj S."/>
            <person name="Warren W."/>
            <person name="Chinwalla A."/>
            <person name="Mardis E.R."/>
            <person name="Wilson R.K."/>
        </authorList>
    </citation>
    <scope>NUCLEOTIDE SEQUENCE [LARGE SCALE GENOMIC DNA]</scope>
    <source>
        <strain evidence="3 4">YIT 11840</strain>
    </source>
</reference>
<sequence length="345" mass="39962">MKIAHISWSMTNGGIENMLSDIINCQVSHCDVALVVINDAVDETILNRIDKRCHVIRIGRKLKSRSPWFIIKLNYILWKGRYDILHVHNDGFLKYIFYKGRRIATIHNSGFSSLKYSGCKVLACISKAVYDEMTKAGYKNCVRVDNGINVQSILRRRIDFYEGQLKIVQVSRLLLKQKGQDILLKALSLLKHRGLENFTLDFIGSGVDEVELKKMVVELNLEKHVRFLGNQSREYVYSHLKDYDLFVQPSRFEGFGLTVAEAMAACVPVLVSKNEGPLEIIDYGKYGYDFKNDNIHECSEKIAMFLFKKNDLTVIRKALQHVSERYNIETMVRQYLMLYDKMLRQ</sequence>
<comment type="caution">
    <text evidence="3">The sequence shown here is derived from an EMBL/GenBank/DDBJ whole genome shotgun (WGS) entry which is preliminary data.</text>
</comment>
<feature type="domain" description="Glycosyltransferase subfamily 4-like N-terminal" evidence="2">
    <location>
        <begin position="13"/>
        <end position="151"/>
    </location>
</feature>
<dbReference type="PATRIC" id="fig|762968.3.peg.2868"/>
<accession>G5SV36</accession>
<dbReference type="CDD" id="cd03811">
    <property type="entry name" value="GT4_GT28_WabH-like"/>
    <property type="match status" value="1"/>
</dbReference>
<dbReference type="PANTHER" id="PTHR45947">
    <property type="entry name" value="SULFOQUINOVOSYL TRANSFERASE SQD2"/>
    <property type="match status" value="1"/>
</dbReference>
<dbReference type="GO" id="GO:0016757">
    <property type="term" value="F:glycosyltransferase activity"/>
    <property type="evidence" value="ECO:0007669"/>
    <property type="project" value="InterPro"/>
</dbReference>
<dbReference type="HOGENOM" id="CLU_009583_0_1_10"/>
<dbReference type="Proteomes" id="UP000003598">
    <property type="component" value="Unassembled WGS sequence"/>
</dbReference>
<evidence type="ECO:0000313" key="4">
    <source>
        <dbReference type="Proteomes" id="UP000003598"/>
    </source>
</evidence>
<dbReference type="EMBL" id="AFFY01000053">
    <property type="protein sequence ID" value="EHG98892.1"/>
    <property type="molecule type" value="Genomic_DNA"/>
</dbReference>
<dbReference type="Pfam" id="PF00534">
    <property type="entry name" value="Glycos_transf_1"/>
    <property type="match status" value="1"/>
</dbReference>
<feature type="domain" description="Glycosyl transferase family 1" evidence="1">
    <location>
        <begin position="154"/>
        <end position="311"/>
    </location>
</feature>
<dbReference type="SUPFAM" id="SSF53756">
    <property type="entry name" value="UDP-Glycosyltransferase/glycogen phosphorylase"/>
    <property type="match status" value="1"/>
</dbReference>
<evidence type="ECO:0000313" key="3">
    <source>
        <dbReference type="EMBL" id="EHG98892.1"/>
    </source>
</evidence>
<evidence type="ECO:0000259" key="2">
    <source>
        <dbReference type="Pfam" id="PF13439"/>
    </source>
</evidence>
<evidence type="ECO:0000259" key="1">
    <source>
        <dbReference type="Pfam" id="PF00534"/>
    </source>
</evidence>
<gene>
    <name evidence="3" type="ORF">HMPREF9441_03251</name>
</gene>
<organism evidence="3 4">
    <name type="scientific">Paraprevotella clara YIT 11840</name>
    <dbReference type="NCBI Taxonomy" id="762968"/>
    <lineage>
        <taxon>Bacteria</taxon>
        <taxon>Pseudomonadati</taxon>
        <taxon>Bacteroidota</taxon>
        <taxon>Bacteroidia</taxon>
        <taxon>Bacteroidales</taxon>
        <taxon>Prevotellaceae</taxon>
        <taxon>Paraprevotella</taxon>
    </lineage>
</organism>
<protein>
    <submittedName>
        <fullName evidence="3">Glycosyltransferase, group 1 family protein</fullName>
    </submittedName>
</protein>